<dbReference type="PATRIC" id="fig|1653334.4.peg.2556"/>
<dbReference type="STRING" id="1653334.GA0071312_2692"/>
<dbReference type="InterPro" id="IPR029063">
    <property type="entry name" value="SAM-dependent_MTases_sf"/>
</dbReference>
<feature type="active site" evidence="6">
    <location>
        <position position="399"/>
    </location>
</feature>
<comment type="caution">
    <text evidence="7">The sequence shown here is derived from an EMBL/GenBank/DDBJ whole genome shotgun (WGS) entry which is preliminary data.</text>
</comment>
<comment type="similarity">
    <text evidence="1">Belongs to the CFA/CMAS family.</text>
</comment>
<evidence type="ECO:0000313" key="9">
    <source>
        <dbReference type="Proteomes" id="UP000050497"/>
    </source>
</evidence>
<name>A0A0P7Y3V8_9HYPH</name>
<dbReference type="EC" id="2.1.1.79" evidence="7"/>
<dbReference type="SUPFAM" id="SSF53335">
    <property type="entry name" value="S-adenosyl-L-methionine-dependent methyltransferases"/>
    <property type="match status" value="1"/>
</dbReference>
<keyword evidence="10" id="KW-1185">Reference proteome</keyword>
<dbReference type="EMBL" id="LJSX01000009">
    <property type="protein sequence ID" value="KPQ11201.1"/>
    <property type="molecule type" value="Genomic_DNA"/>
</dbReference>
<evidence type="ECO:0000256" key="4">
    <source>
        <dbReference type="ARBA" id="ARBA00022691"/>
    </source>
</evidence>
<dbReference type="AlphaFoldDB" id="A0A0P7Y3V8"/>
<dbReference type="Pfam" id="PF02353">
    <property type="entry name" value="CMAS"/>
    <property type="match status" value="1"/>
</dbReference>
<evidence type="ECO:0000256" key="5">
    <source>
        <dbReference type="ARBA" id="ARBA00023098"/>
    </source>
</evidence>
<dbReference type="InterPro" id="IPR050723">
    <property type="entry name" value="CFA/CMAS"/>
</dbReference>
<evidence type="ECO:0000256" key="1">
    <source>
        <dbReference type="ARBA" id="ARBA00010815"/>
    </source>
</evidence>
<dbReference type="CDD" id="cd02440">
    <property type="entry name" value="AdoMet_MTases"/>
    <property type="match status" value="1"/>
</dbReference>
<reference evidence="7 9" key="1">
    <citation type="submission" date="2015-09" db="EMBL/GenBank/DDBJ databases">
        <title>Identification and resolution of microdiversity through metagenomic sequencing of parallel consortia.</title>
        <authorList>
            <person name="Nelson W.C."/>
            <person name="Romine M.F."/>
            <person name="Lindemann S.R."/>
        </authorList>
    </citation>
    <scope>NUCLEOTIDE SEQUENCE [LARGE SCALE GENOMIC DNA]</scope>
    <source>
        <strain evidence="7">HL-109</strain>
    </source>
</reference>
<dbReference type="PIRSF" id="PIRSF003085">
    <property type="entry name" value="CMAS"/>
    <property type="match status" value="1"/>
</dbReference>
<dbReference type="InterPro" id="IPR003333">
    <property type="entry name" value="CMAS"/>
</dbReference>
<dbReference type="EMBL" id="FMBM01000002">
    <property type="protein sequence ID" value="SCC81731.1"/>
    <property type="molecule type" value="Genomic_DNA"/>
</dbReference>
<protein>
    <submittedName>
        <fullName evidence="7">Cyclopropane-fatty-acyl-phospholipid synthase</fullName>
        <ecNumber evidence="7">2.1.1.79</ecNumber>
    </submittedName>
</protein>
<evidence type="ECO:0000313" key="8">
    <source>
        <dbReference type="EMBL" id="SCC81731.1"/>
    </source>
</evidence>
<gene>
    <name evidence="7" type="primary">cfa</name>
    <name evidence="8" type="ORF">GA0071312_2692</name>
    <name evidence="7" type="ORF">HLUCCO17_07400</name>
</gene>
<dbReference type="PANTHER" id="PTHR43667:SF2">
    <property type="entry name" value="FATTY ACID C-METHYL TRANSFERASE"/>
    <property type="match status" value="1"/>
</dbReference>
<evidence type="ECO:0000313" key="10">
    <source>
        <dbReference type="Proteomes" id="UP000182800"/>
    </source>
</evidence>
<dbReference type="GO" id="GO:0008825">
    <property type="term" value="F:cyclopropane-fatty-acyl-phospholipid synthase activity"/>
    <property type="evidence" value="ECO:0007669"/>
    <property type="project" value="UniProtKB-EC"/>
</dbReference>
<reference evidence="8 10" key="2">
    <citation type="submission" date="2016-08" db="EMBL/GenBank/DDBJ databases">
        <authorList>
            <person name="Varghese N."/>
            <person name="Submissions Spin"/>
        </authorList>
    </citation>
    <scope>NUCLEOTIDE SEQUENCE [LARGE SCALE GENOMIC DNA]</scope>
    <source>
        <strain evidence="8 10">HL-109</strain>
    </source>
</reference>
<keyword evidence="5" id="KW-0443">Lipid metabolism</keyword>
<keyword evidence="2 7" id="KW-0489">Methyltransferase</keyword>
<accession>A0A0P7Y3V8</accession>
<dbReference type="PANTHER" id="PTHR43667">
    <property type="entry name" value="CYCLOPROPANE-FATTY-ACYL-PHOSPHOLIPID SYNTHASE"/>
    <property type="match status" value="1"/>
</dbReference>
<keyword evidence="3 7" id="KW-0808">Transferase</keyword>
<organism evidence="7 9">
    <name type="scientific">Saliniramus fredricksonii</name>
    <dbReference type="NCBI Taxonomy" id="1653334"/>
    <lineage>
        <taxon>Bacteria</taxon>
        <taxon>Pseudomonadati</taxon>
        <taxon>Pseudomonadota</taxon>
        <taxon>Alphaproteobacteria</taxon>
        <taxon>Hyphomicrobiales</taxon>
        <taxon>Salinarimonadaceae</taxon>
        <taxon>Saliniramus</taxon>
    </lineage>
</organism>
<sequence length="419" mass="47642">MQHTADEHDTGDEFMTVTSDRLGEVLRGLPFLLRKSLSIAAQLPVGTLDLTLPDGRRLRFAGTDPGPRASLVIHDATCLRRFLIAGDVGFAEGYLQNEWDTPDLRALLLLFLANHMAGGQLTLGRPGLRVWQRIRHFLNRNSRRGSRRNIHAHYDLGNDFYERWLDRSMTYSSAIFAPGDNDLESAQRRKYARLATETGIGPDDHVLEIGCGWGSFAEYAAREIGCRVTGLTISQEQYDHATQRIAQAGLSDRVTIAMRDYRDETARYDRIVSIEMFEAVGEQYWQGFFEKMRACLLPGGRAGLQLITIRDEAFEAYRKEMDFIRTYVFPGGMLPSPSIMQKLSHGSGLPIVSDAGFALDYARTLAIWRERFEAAWKEIAPLGFDERFRRLWNYYLTYCEVGFTTANIDVRQMVFARPA</sequence>
<evidence type="ECO:0000313" key="7">
    <source>
        <dbReference type="EMBL" id="KPQ11201.1"/>
    </source>
</evidence>
<dbReference type="RefSeq" id="WP_074445372.1">
    <property type="nucleotide sequence ID" value="NZ_FMBM01000002.1"/>
</dbReference>
<proteinExistence type="inferred from homology"/>
<dbReference type="GO" id="GO:0032259">
    <property type="term" value="P:methylation"/>
    <property type="evidence" value="ECO:0007669"/>
    <property type="project" value="UniProtKB-KW"/>
</dbReference>
<dbReference type="Proteomes" id="UP000050497">
    <property type="component" value="Unassembled WGS sequence"/>
</dbReference>
<evidence type="ECO:0000256" key="2">
    <source>
        <dbReference type="ARBA" id="ARBA00022603"/>
    </source>
</evidence>
<evidence type="ECO:0000256" key="6">
    <source>
        <dbReference type="PIRSR" id="PIRSR003085-1"/>
    </source>
</evidence>
<dbReference type="Proteomes" id="UP000182800">
    <property type="component" value="Unassembled WGS sequence"/>
</dbReference>
<dbReference type="Gene3D" id="3.40.50.150">
    <property type="entry name" value="Vaccinia Virus protein VP39"/>
    <property type="match status" value="1"/>
</dbReference>
<keyword evidence="4" id="KW-0949">S-adenosyl-L-methionine</keyword>
<evidence type="ECO:0000256" key="3">
    <source>
        <dbReference type="ARBA" id="ARBA00022679"/>
    </source>
</evidence>
<dbReference type="GO" id="GO:0008610">
    <property type="term" value="P:lipid biosynthetic process"/>
    <property type="evidence" value="ECO:0007669"/>
    <property type="project" value="InterPro"/>
</dbReference>
<dbReference type="OrthoDB" id="9782855at2"/>